<protein>
    <submittedName>
        <fullName evidence="7">Zinc finger, RING/FYVE/PHD-type</fullName>
    </submittedName>
</protein>
<feature type="domain" description="RING-type" evidence="6">
    <location>
        <begin position="112"/>
        <end position="167"/>
    </location>
</feature>
<sequence>MTPVSPSGLMIRSCVPISKWFGGAGLGRAALLPPTSDRQSESRANADVYNTLHNSFIDSQFSNAIAMWSFASTSIGGTVGPKNNHAKLHPVGSEFSDDDGFSSTGREEGLECHICYESFNIVENIPYVLWCGHTLCKNCVLGLQWATVNLPSFPIQLPLFIACPWCNLLSFRLLYKGDLKFPRKNFFLLWMVESMNGDRVKLHSALCGEHQRIWSSNTDSNLDSQVNLSSPRRPPPYIQPEQPLDRNHISSVDDYWNLGRFHSSLRKSLAFFVNLTAKFPLLFMILLIVLYAIPTSVAILVLYIIVTLLFALPSLLILYFAFPCLDWLVREIIT</sequence>
<dbReference type="InterPro" id="IPR001841">
    <property type="entry name" value="Znf_RING"/>
</dbReference>
<comment type="caution">
    <text evidence="7">The sequence shown here is derived from an EMBL/GenBank/DDBJ whole genome shotgun (WGS) entry which is preliminary data.</text>
</comment>
<gene>
    <name evidence="7" type="ORF">CKAN_00573200</name>
</gene>
<dbReference type="PANTHER" id="PTHR46616">
    <property type="entry name" value="UBIQUITIN-PROTEIN LIGASE"/>
    <property type="match status" value="1"/>
</dbReference>
<keyword evidence="3" id="KW-0862">Zinc</keyword>
<dbReference type="Gene3D" id="3.30.40.10">
    <property type="entry name" value="Zinc/RING finger domain, C3HC4 (zinc finger)"/>
    <property type="match status" value="1"/>
</dbReference>
<dbReference type="PROSITE" id="PS00518">
    <property type="entry name" value="ZF_RING_1"/>
    <property type="match status" value="1"/>
</dbReference>
<dbReference type="InterPro" id="IPR017907">
    <property type="entry name" value="Znf_RING_CS"/>
</dbReference>
<dbReference type="GO" id="GO:0008270">
    <property type="term" value="F:zinc ion binding"/>
    <property type="evidence" value="ECO:0007669"/>
    <property type="project" value="UniProtKB-KW"/>
</dbReference>
<name>A0A443NFG5_9MAGN</name>
<dbReference type="Proteomes" id="UP000283530">
    <property type="component" value="Unassembled WGS sequence"/>
</dbReference>
<dbReference type="PANTHER" id="PTHR46616:SF2">
    <property type="entry name" value="OS03G0211100 PROTEIN"/>
    <property type="match status" value="1"/>
</dbReference>
<keyword evidence="2 4" id="KW-0863">Zinc-finger</keyword>
<dbReference type="EMBL" id="QPKB01000002">
    <property type="protein sequence ID" value="RWR77253.1"/>
    <property type="molecule type" value="Genomic_DNA"/>
</dbReference>
<organism evidence="7 8">
    <name type="scientific">Cinnamomum micranthum f. kanehirae</name>
    <dbReference type="NCBI Taxonomy" id="337451"/>
    <lineage>
        <taxon>Eukaryota</taxon>
        <taxon>Viridiplantae</taxon>
        <taxon>Streptophyta</taxon>
        <taxon>Embryophyta</taxon>
        <taxon>Tracheophyta</taxon>
        <taxon>Spermatophyta</taxon>
        <taxon>Magnoliopsida</taxon>
        <taxon>Magnoliidae</taxon>
        <taxon>Laurales</taxon>
        <taxon>Lauraceae</taxon>
        <taxon>Cinnamomum</taxon>
    </lineage>
</organism>
<evidence type="ECO:0000256" key="4">
    <source>
        <dbReference type="PROSITE-ProRule" id="PRU00175"/>
    </source>
</evidence>
<reference evidence="7 8" key="1">
    <citation type="journal article" date="2019" name="Nat. Plants">
        <title>Stout camphor tree genome fills gaps in understanding of flowering plant genome evolution.</title>
        <authorList>
            <person name="Chaw S.M."/>
            <person name="Liu Y.C."/>
            <person name="Wu Y.W."/>
            <person name="Wang H.Y."/>
            <person name="Lin C.I."/>
            <person name="Wu C.S."/>
            <person name="Ke H.M."/>
            <person name="Chang L.Y."/>
            <person name="Hsu C.Y."/>
            <person name="Yang H.T."/>
            <person name="Sudianto E."/>
            <person name="Hsu M.H."/>
            <person name="Wu K.P."/>
            <person name="Wang L.N."/>
            <person name="Leebens-Mack J.H."/>
            <person name="Tsai I.J."/>
        </authorList>
    </citation>
    <scope>NUCLEOTIDE SEQUENCE [LARGE SCALE GENOMIC DNA]</scope>
    <source>
        <strain evidence="8">cv. Chaw 1501</strain>
        <tissue evidence="7">Young leaves</tissue>
    </source>
</reference>
<proteinExistence type="predicted"/>
<dbReference type="SUPFAM" id="SSF57850">
    <property type="entry name" value="RING/U-box"/>
    <property type="match status" value="1"/>
</dbReference>
<keyword evidence="5" id="KW-1133">Transmembrane helix</keyword>
<evidence type="ECO:0000313" key="8">
    <source>
        <dbReference type="Proteomes" id="UP000283530"/>
    </source>
</evidence>
<accession>A0A443NFG5</accession>
<feature type="transmembrane region" description="Helical" evidence="5">
    <location>
        <begin position="269"/>
        <end position="293"/>
    </location>
</feature>
<dbReference type="InterPro" id="IPR013083">
    <property type="entry name" value="Znf_RING/FYVE/PHD"/>
</dbReference>
<evidence type="ECO:0000313" key="7">
    <source>
        <dbReference type="EMBL" id="RWR77253.1"/>
    </source>
</evidence>
<dbReference type="Pfam" id="PF13445">
    <property type="entry name" value="zf-RING_UBOX"/>
    <property type="match status" value="1"/>
</dbReference>
<keyword evidence="5" id="KW-0812">Transmembrane</keyword>
<dbReference type="OrthoDB" id="252722at2759"/>
<keyword evidence="8" id="KW-1185">Reference proteome</keyword>
<evidence type="ECO:0000256" key="2">
    <source>
        <dbReference type="ARBA" id="ARBA00022771"/>
    </source>
</evidence>
<keyword evidence="1" id="KW-0479">Metal-binding</keyword>
<evidence type="ECO:0000256" key="3">
    <source>
        <dbReference type="ARBA" id="ARBA00022833"/>
    </source>
</evidence>
<dbReference type="PROSITE" id="PS50089">
    <property type="entry name" value="ZF_RING_2"/>
    <property type="match status" value="1"/>
</dbReference>
<dbReference type="AlphaFoldDB" id="A0A443NFG5"/>
<evidence type="ECO:0000256" key="5">
    <source>
        <dbReference type="SAM" id="Phobius"/>
    </source>
</evidence>
<feature type="transmembrane region" description="Helical" evidence="5">
    <location>
        <begin position="299"/>
        <end position="322"/>
    </location>
</feature>
<evidence type="ECO:0000256" key="1">
    <source>
        <dbReference type="ARBA" id="ARBA00022723"/>
    </source>
</evidence>
<keyword evidence="5" id="KW-0472">Membrane</keyword>
<dbReference type="InterPro" id="IPR027370">
    <property type="entry name" value="Znf-RING_euk"/>
</dbReference>
<evidence type="ECO:0000259" key="6">
    <source>
        <dbReference type="PROSITE" id="PS50089"/>
    </source>
</evidence>